<dbReference type="GO" id="GO:0005524">
    <property type="term" value="F:ATP binding"/>
    <property type="evidence" value="ECO:0007669"/>
    <property type="project" value="UniProtKB-UniRule"/>
</dbReference>
<reference evidence="10" key="1">
    <citation type="submission" date="2020-09" db="EMBL/GenBank/DDBJ databases">
        <title>Hoyosella lacisalsi sp. nov., a halotolerant actinobacterium isolated from soil of Lake Gudzhirganskoe.</title>
        <authorList>
            <person name="Yang Q."/>
            <person name="Guo P.Y."/>
            <person name="Liu S.W."/>
            <person name="Li F.N."/>
            <person name="Sun C.H."/>
        </authorList>
    </citation>
    <scope>NUCLEOTIDE SEQUENCE</scope>
    <source>
        <strain evidence="10">G463</strain>
    </source>
</reference>
<feature type="domain" description="Primosomal protein N' 3' DNA-binding" evidence="9">
    <location>
        <begin position="18"/>
        <end position="112"/>
    </location>
</feature>
<evidence type="ECO:0000256" key="6">
    <source>
        <dbReference type="ARBA" id="ARBA00022840"/>
    </source>
</evidence>
<evidence type="ECO:0000256" key="5">
    <source>
        <dbReference type="ARBA" id="ARBA00022833"/>
    </source>
</evidence>
<accession>A0A927PK40</accession>
<keyword evidence="11" id="KW-1185">Reference proteome</keyword>
<dbReference type="EMBL" id="JACYWE010000001">
    <property type="protein sequence ID" value="MBD8505278.1"/>
    <property type="molecule type" value="Genomic_DNA"/>
</dbReference>
<evidence type="ECO:0000259" key="9">
    <source>
        <dbReference type="Pfam" id="PF17764"/>
    </source>
</evidence>
<dbReference type="Proteomes" id="UP000642993">
    <property type="component" value="Unassembled WGS sequence"/>
</dbReference>
<name>A0A927PK40_9ACTN</name>
<dbReference type="InterPro" id="IPR005259">
    <property type="entry name" value="PriA"/>
</dbReference>
<evidence type="ECO:0000256" key="1">
    <source>
        <dbReference type="ARBA" id="ARBA00022515"/>
    </source>
</evidence>
<dbReference type="SUPFAM" id="SSF52540">
    <property type="entry name" value="P-loop containing nucleoside triphosphate hydrolases"/>
    <property type="match status" value="1"/>
</dbReference>
<comment type="subunit">
    <text evidence="8">Component of the replication restart primosome.</text>
</comment>
<keyword evidence="2 8" id="KW-0235">DNA replication</keyword>
<dbReference type="InterPro" id="IPR027417">
    <property type="entry name" value="P-loop_NTPase"/>
</dbReference>
<dbReference type="GO" id="GO:0006310">
    <property type="term" value="P:DNA recombination"/>
    <property type="evidence" value="ECO:0007669"/>
    <property type="project" value="InterPro"/>
</dbReference>
<evidence type="ECO:0000256" key="4">
    <source>
        <dbReference type="ARBA" id="ARBA00022741"/>
    </source>
</evidence>
<dbReference type="GO" id="GO:1990077">
    <property type="term" value="C:primosome complex"/>
    <property type="evidence" value="ECO:0007669"/>
    <property type="project" value="UniProtKB-UniRule"/>
</dbReference>
<dbReference type="GO" id="GO:0043138">
    <property type="term" value="F:3'-5' DNA helicase activity"/>
    <property type="evidence" value="ECO:0007669"/>
    <property type="project" value="TreeGrafter"/>
</dbReference>
<dbReference type="GO" id="GO:0006269">
    <property type="term" value="P:DNA replication, synthesis of primer"/>
    <property type="evidence" value="ECO:0007669"/>
    <property type="project" value="UniProtKB-KW"/>
</dbReference>
<keyword evidence="4 8" id="KW-0547">Nucleotide-binding</keyword>
<organism evidence="10 11">
    <name type="scientific">Lolliginicoccus lacisalsi</name>
    <dbReference type="NCBI Taxonomy" id="2742202"/>
    <lineage>
        <taxon>Bacteria</taxon>
        <taxon>Bacillati</taxon>
        <taxon>Actinomycetota</taxon>
        <taxon>Actinomycetes</taxon>
        <taxon>Mycobacteriales</taxon>
        <taxon>Hoyosellaceae</taxon>
        <taxon>Lolliginicoccus</taxon>
    </lineage>
</organism>
<feature type="binding site" evidence="8">
    <location>
        <position position="393"/>
    </location>
    <ligand>
        <name>Zn(2+)</name>
        <dbReference type="ChEBI" id="CHEBI:29105"/>
        <label>2</label>
    </ligand>
</feature>
<feature type="binding site" evidence="8">
    <location>
        <position position="384"/>
    </location>
    <ligand>
        <name>Zn(2+)</name>
        <dbReference type="ChEBI" id="CHEBI:29105"/>
        <label>1</label>
    </ligand>
</feature>
<comment type="caution">
    <text evidence="8">As this protein does not have any detectable helicase domains, it probably does not have helicase activity.</text>
</comment>
<dbReference type="Gene3D" id="3.40.50.300">
    <property type="entry name" value="P-loop containing nucleotide triphosphate hydrolases"/>
    <property type="match status" value="1"/>
</dbReference>
<dbReference type="Pfam" id="PF17764">
    <property type="entry name" value="PriA_3primeBD"/>
    <property type="match status" value="1"/>
</dbReference>
<keyword evidence="7 8" id="KW-0238">DNA-binding</keyword>
<dbReference type="InterPro" id="IPR042115">
    <property type="entry name" value="PriA_3primeBD_sf"/>
</dbReference>
<evidence type="ECO:0000256" key="7">
    <source>
        <dbReference type="ARBA" id="ARBA00023125"/>
    </source>
</evidence>
<gene>
    <name evidence="8" type="primary">priA</name>
    <name evidence="10" type="ORF">HT102_02070</name>
</gene>
<feature type="binding site" evidence="8">
    <location>
        <position position="396"/>
    </location>
    <ligand>
        <name>Zn(2+)</name>
        <dbReference type="ChEBI" id="CHEBI:29105"/>
        <label>2</label>
    </ligand>
</feature>
<keyword evidence="6 8" id="KW-0067">ATP-binding</keyword>
<dbReference type="GO" id="GO:0008270">
    <property type="term" value="F:zinc ion binding"/>
    <property type="evidence" value="ECO:0007669"/>
    <property type="project" value="UniProtKB-UniRule"/>
</dbReference>
<comment type="function">
    <text evidence="8">Initiates the restart of stalled replication forks, which reloads the replicative helicase on sites other than the origin of replication. Recognizes and binds to abandoned replication forks and remodels them to uncover a helicase loading site. Promotes assembly of the primosome at these replication forks.</text>
</comment>
<dbReference type="HAMAP" id="MF_00983">
    <property type="entry name" value="PriA"/>
    <property type="match status" value="1"/>
</dbReference>
<feature type="binding site" evidence="8">
    <location>
        <position position="423"/>
    </location>
    <ligand>
        <name>Zn(2+)</name>
        <dbReference type="ChEBI" id="CHEBI:29105"/>
        <label>1</label>
    </ligand>
</feature>
<keyword evidence="1 8" id="KW-0639">Primosome</keyword>
<dbReference type="PANTHER" id="PTHR30580:SF0">
    <property type="entry name" value="PRIMOSOMAL PROTEIN N"/>
    <property type="match status" value="1"/>
</dbReference>
<evidence type="ECO:0000256" key="8">
    <source>
        <dbReference type="HAMAP-Rule" id="MF_00983"/>
    </source>
</evidence>
<feature type="binding site" evidence="8">
    <location>
        <position position="411"/>
    </location>
    <ligand>
        <name>Zn(2+)</name>
        <dbReference type="ChEBI" id="CHEBI:29105"/>
        <label>2</label>
    </ligand>
</feature>
<dbReference type="PANTHER" id="PTHR30580">
    <property type="entry name" value="PRIMOSOMAL PROTEIN N"/>
    <property type="match status" value="1"/>
</dbReference>
<dbReference type="AlphaFoldDB" id="A0A927PK40"/>
<feature type="binding site" evidence="8">
    <location>
        <position position="426"/>
    </location>
    <ligand>
        <name>Zn(2+)</name>
        <dbReference type="ChEBI" id="CHEBI:29105"/>
        <label>1</label>
    </ligand>
</feature>
<dbReference type="InterPro" id="IPR041222">
    <property type="entry name" value="PriA_3primeBD"/>
</dbReference>
<comment type="caution">
    <text evidence="10">The sequence shown here is derived from an EMBL/GenBank/DDBJ whole genome shotgun (WGS) entry which is preliminary data.</text>
</comment>
<evidence type="ECO:0000256" key="3">
    <source>
        <dbReference type="ARBA" id="ARBA00022723"/>
    </source>
</evidence>
<protein>
    <recommendedName>
        <fullName evidence="8">Probable replication restart protein PriA</fullName>
    </recommendedName>
    <alternativeName>
        <fullName evidence="8">Putative ATP-dependent DNA helicase PriA</fullName>
    </alternativeName>
</protein>
<evidence type="ECO:0000313" key="10">
    <source>
        <dbReference type="EMBL" id="MBD8505278.1"/>
    </source>
</evidence>
<feature type="binding site" evidence="8">
    <location>
        <position position="414"/>
    </location>
    <ligand>
        <name>Zn(2+)</name>
        <dbReference type="ChEBI" id="CHEBI:29105"/>
        <label>2</label>
    </ligand>
</feature>
<sequence length="666" mass="71006">MERQAAATLPIAQVLPLLEVPHLDREFDYLVPAELDAHAQPGVRVRVRFSGRLVDGYILARLDTSAHEGKLAWLHKVVSPVPVLPPDLLALVERVARRSAGTRADVLRLAIPPRHARAENEDPEATAKAAIPGPPLAAWQRYEHADSYFAALAAHQPARAVWNPVAGEHWWTRLAEAAAVAAAAGRGVVIIVPDQRDLDLVGAACTTLIGDEHVAVLAAGLGPTERYRRWLAVLRGDRRVVVGTRSAIFAPIHDLGLIILWDDGDDSLWEPRSPYPHSRDVAVHRAHLAGAGILLGAFSRTCEAQLLLETGWAHALVAPRDEVRRAAPRVVARADSDIALERDPAARAARIPAFAFQAARAALERGEPVLIQVPRRGYLPAVACQDCREQLRCRRCAGPMELGQRDGAYSCRWCGTAEQQPRCRRCGSVKVRATVIGAKRTAEELGRAFPGVAVITSTGGEGVPVVGPGAALVISTPGVEPPAAEGYGAVLLLDGWLLLGLADLRAGEIALRKWMAAVALARPAAIGGVAAVMADPDNAVVQAMVRWDPGGFAAAELRARAEVGFPPAVRMAVIDGTHAAVSAFLEVMQVPADGEVLGPVPLPWTARPPVIADSVREEGDVERVLVRVPRSGGALLSDALRAAQAVCSSRRETSAVRVQIDPLNIG</sequence>
<dbReference type="GO" id="GO:0003677">
    <property type="term" value="F:DNA binding"/>
    <property type="evidence" value="ECO:0007669"/>
    <property type="project" value="UniProtKB-UniRule"/>
</dbReference>
<proteinExistence type="inferred from homology"/>
<dbReference type="GO" id="GO:0006302">
    <property type="term" value="P:double-strand break repair"/>
    <property type="evidence" value="ECO:0007669"/>
    <property type="project" value="InterPro"/>
</dbReference>
<comment type="similarity">
    <text evidence="8">Belongs to the helicase family. PriA subfamily.</text>
</comment>
<feature type="binding site" evidence="8">
    <location>
        <position position="387"/>
    </location>
    <ligand>
        <name>Zn(2+)</name>
        <dbReference type="ChEBI" id="CHEBI:29105"/>
        <label>1</label>
    </ligand>
</feature>
<dbReference type="GO" id="GO:0006270">
    <property type="term" value="P:DNA replication initiation"/>
    <property type="evidence" value="ECO:0007669"/>
    <property type="project" value="TreeGrafter"/>
</dbReference>
<keyword evidence="3 8" id="KW-0479">Metal-binding</keyword>
<keyword evidence="5 8" id="KW-0862">Zinc</keyword>
<comment type="cofactor">
    <cofactor evidence="8">
        <name>Zn(2+)</name>
        <dbReference type="ChEBI" id="CHEBI:29105"/>
    </cofactor>
    <text evidence="8">Binds 2 zinc ions per subunit.</text>
</comment>
<evidence type="ECO:0000256" key="2">
    <source>
        <dbReference type="ARBA" id="ARBA00022705"/>
    </source>
</evidence>
<dbReference type="Gene3D" id="3.40.1440.60">
    <property type="entry name" value="PriA, 3(prime) DNA-binding domain"/>
    <property type="match status" value="1"/>
</dbReference>
<evidence type="ECO:0000313" key="11">
    <source>
        <dbReference type="Proteomes" id="UP000642993"/>
    </source>
</evidence>